<reference evidence="1 2" key="1">
    <citation type="submission" date="2022-08" db="EMBL/GenBank/DDBJ databases">
        <title>Bacterial and archaeal communities from various locations to study Microbial Dark Matter (Phase II).</title>
        <authorList>
            <person name="Stepanauskas R."/>
        </authorList>
    </citation>
    <scope>NUCLEOTIDE SEQUENCE [LARGE SCALE GENOMIC DNA]</scope>
    <source>
        <strain evidence="1 2">PD1</strain>
    </source>
</reference>
<dbReference type="EMBL" id="JANUCP010000002">
    <property type="protein sequence ID" value="MCS3918627.1"/>
    <property type="molecule type" value="Genomic_DNA"/>
</dbReference>
<keyword evidence="1" id="KW-0687">Ribonucleoprotein</keyword>
<evidence type="ECO:0000313" key="2">
    <source>
        <dbReference type="Proteomes" id="UP001204798"/>
    </source>
</evidence>
<organism evidence="1 2">
    <name type="scientific">Candidatus Fervidibacter sacchari</name>
    <dbReference type="NCBI Taxonomy" id="1448929"/>
    <lineage>
        <taxon>Bacteria</taxon>
        <taxon>Candidatus Fervidibacterota</taxon>
        <taxon>Candidatus Fervidibacter</taxon>
    </lineage>
</organism>
<accession>A0ABT2EL13</accession>
<name>A0ABT2EL13_9BACT</name>
<dbReference type="Proteomes" id="UP001204798">
    <property type="component" value="Unassembled WGS sequence"/>
</dbReference>
<keyword evidence="1" id="KW-0689">Ribosomal protein</keyword>
<gene>
    <name evidence="1" type="ORF">M2350_001027</name>
</gene>
<protein>
    <submittedName>
        <fullName evidence="1">Ribosomal protein S27AE</fullName>
    </submittedName>
</protein>
<comment type="caution">
    <text evidence="1">The sequence shown here is derived from an EMBL/GenBank/DDBJ whole genome shotgun (WGS) entry which is preliminary data.</text>
</comment>
<sequence length="71" mass="8539">MTRIVAEPRVCPNCGVVFVAPNTSRQKFCSRKCRVSFNCKMYRARKATDPEWRRRQLERLLNWLQQRARQP</sequence>
<evidence type="ECO:0000313" key="1">
    <source>
        <dbReference type="EMBL" id="MCS3918627.1"/>
    </source>
</evidence>
<dbReference type="RefSeq" id="WP_259094605.1">
    <property type="nucleotide sequence ID" value="NZ_CP130454.1"/>
</dbReference>
<keyword evidence="2" id="KW-1185">Reference proteome</keyword>
<proteinExistence type="predicted"/>
<dbReference type="GO" id="GO:0005840">
    <property type="term" value="C:ribosome"/>
    <property type="evidence" value="ECO:0007669"/>
    <property type="project" value="UniProtKB-KW"/>
</dbReference>